<sequence>MEDRDVLKAMRKEANMTQKQFAGYFGIPIRTVEDWERGLRHMPDYLMRLLVYKMETEGLINKHPEWEDVVSKGRE</sequence>
<name>A0AC61QZV9_9FIRM</name>
<reference evidence="1" key="1">
    <citation type="submission" date="2019-04" db="EMBL/GenBank/DDBJ databases">
        <title>Microbes associate with the intestines of laboratory mice.</title>
        <authorList>
            <person name="Navarre W."/>
            <person name="Wong E."/>
            <person name="Huang K."/>
            <person name="Tropini C."/>
            <person name="Ng K."/>
            <person name="Yu B."/>
        </authorList>
    </citation>
    <scope>NUCLEOTIDE SEQUENCE</scope>
    <source>
        <strain evidence="1">NM72_1-8</strain>
    </source>
</reference>
<comment type="caution">
    <text evidence="1">The sequence shown here is derived from an EMBL/GenBank/DDBJ whole genome shotgun (WGS) entry which is preliminary data.</text>
</comment>
<dbReference type="Proteomes" id="UP000307720">
    <property type="component" value="Unassembled WGS sequence"/>
</dbReference>
<dbReference type="EMBL" id="SRZB01000013">
    <property type="protein sequence ID" value="TGX98824.1"/>
    <property type="molecule type" value="Genomic_DNA"/>
</dbReference>
<keyword evidence="2" id="KW-1185">Reference proteome</keyword>
<accession>A0AC61QZV9</accession>
<organism evidence="1 2">
    <name type="scientific">Hominisplanchenecus murintestinalis</name>
    <dbReference type="NCBI Taxonomy" id="2941517"/>
    <lineage>
        <taxon>Bacteria</taxon>
        <taxon>Bacillati</taxon>
        <taxon>Bacillota</taxon>
        <taxon>Clostridia</taxon>
        <taxon>Lachnospirales</taxon>
        <taxon>Lachnospiraceae</taxon>
        <taxon>Hominisplanchenecus</taxon>
    </lineage>
</organism>
<protein>
    <submittedName>
        <fullName evidence="1">Helix-turn-helix domain-containing protein</fullName>
    </submittedName>
</protein>
<gene>
    <name evidence="1" type="ORF">E5357_07625</name>
</gene>
<evidence type="ECO:0000313" key="1">
    <source>
        <dbReference type="EMBL" id="TGX98824.1"/>
    </source>
</evidence>
<evidence type="ECO:0000313" key="2">
    <source>
        <dbReference type="Proteomes" id="UP000307720"/>
    </source>
</evidence>
<proteinExistence type="predicted"/>